<evidence type="ECO:0000256" key="1">
    <source>
        <dbReference type="SAM" id="MobiDB-lite"/>
    </source>
</evidence>
<sequence>MADSNSEVTFSIVTHYGIIATENSGWTKELNLVSWNAREAKFDIRSWAPDKKKMGRGITLTNVECDTLRNLLNRHFPSSSTPQPQNSQPPQNTHQTLDIPLPTRPVQS</sequence>
<protein>
    <submittedName>
        <fullName evidence="3">PC4/YdbC family ssDNA-binding protein</fullName>
    </submittedName>
</protein>
<feature type="region of interest" description="Disordered" evidence="1">
    <location>
        <begin position="72"/>
        <end position="108"/>
    </location>
</feature>
<dbReference type="Pfam" id="PF02229">
    <property type="entry name" value="PC4"/>
    <property type="match status" value="1"/>
</dbReference>
<feature type="domain" description="Transcriptional coactivator p15 (PC4) C-terminal" evidence="2">
    <location>
        <begin position="23"/>
        <end position="70"/>
    </location>
</feature>
<dbReference type="InterPro" id="IPR003173">
    <property type="entry name" value="PC4_C"/>
</dbReference>
<evidence type="ECO:0000313" key="3">
    <source>
        <dbReference type="EMBL" id="MCL1631083.1"/>
    </source>
</evidence>
<dbReference type="EMBL" id="JAMAST010000002">
    <property type="protein sequence ID" value="MCL1631083.1"/>
    <property type="molecule type" value="Genomic_DNA"/>
</dbReference>
<evidence type="ECO:0000259" key="2">
    <source>
        <dbReference type="Pfam" id="PF02229"/>
    </source>
</evidence>
<accession>A0ABT0M878</accession>
<organism evidence="3 4">
    <name type="scientific">Sporolactobacillus mangiferae</name>
    <dbReference type="NCBI Taxonomy" id="2940498"/>
    <lineage>
        <taxon>Bacteria</taxon>
        <taxon>Bacillati</taxon>
        <taxon>Bacillota</taxon>
        <taxon>Bacilli</taxon>
        <taxon>Bacillales</taxon>
        <taxon>Sporolactobacillaceae</taxon>
        <taxon>Sporolactobacillus</taxon>
    </lineage>
</organism>
<dbReference type="Gene3D" id="2.30.31.70">
    <property type="match status" value="1"/>
</dbReference>
<reference evidence="3 4" key="1">
    <citation type="submission" date="2022-05" db="EMBL/GenBank/DDBJ databases">
        <title>Sporolactobacillus sp nov CPB3-1, isolated from tree bark (Mangifera indica L.).</title>
        <authorList>
            <person name="Phuengjayaem S."/>
            <person name="Tanasupawat S."/>
        </authorList>
    </citation>
    <scope>NUCLEOTIDE SEQUENCE [LARGE SCALE GENOMIC DNA]</scope>
    <source>
        <strain evidence="3 4">CPB3-1</strain>
    </source>
</reference>
<dbReference type="RefSeq" id="WP_249098300.1">
    <property type="nucleotide sequence ID" value="NZ_JAMAST010000002.1"/>
</dbReference>
<evidence type="ECO:0000313" key="4">
    <source>
        <dbReference type="Proteomes" id="UP001203004"/>
    </source>
</evidence>
<name>A0ABT0M878_9BACL</name>
<comment type="caution">
    <text evidence="3">The sequence shown here is derived from an EMBL/GenBank/DDBJ whole genome shotgun (WGS) entry which is preliminary data.</text>
</comment>
<dbReference type="Proteomes" id="UP001203004">
    <property type="component" value="Unassembled WGS sequence"/>
</dbReference>
<keyword evidence="4" id="KW-1185">Reference proteome</keyword>
<proteinExistence type="predicted"/>
<gene>
    <name evidence="3" type="ORF">M3N64_03865</name>
</gene>
<feature type="compositionally biased region" description="Low complexity" evidence="1">
    <location>
        <begin position="77"/>
        <end position="93"/>
    </location>
</feature>